<proteinExistence type="predicted"/>
<dbReference type="InterPro" id="IPR011701">
    <property type="entry name" value="MFS"/>
</dbReference>
<feature type="compositionally biased region" description="Basic and acidic residues" evidence="1">
    <location>
        <begin position="267"/>
        <end position="280"/>
    </location>
</feature>
<keyword evidence="2" id="KW-0472">Membrane</keyword>
<dbReference type="GO" id="GO:0022857">
    <property type="term" value="F:transmembrane transporter activity"/>
    <property type="evidence" value="ECO:0007669"/>
    <property type="project" value="InterPro"/>
</dbReference>
<feature type="transmembrane region" description="Helical" evidence="2">
    <location>
        <begin position="447"/>
        <end position="468"/>
    </location>
</feature>
<feature type="transmembrane region" description="Helical" evidence="2">
    <location>
        <begin position="554"/>
        <end position="573"/>
    </location>
</feature>
<feature type="region of interest" description="Disordered" evidence="1">
    <location>
        <begin position="115"/>
        <end position="160"/>
    </location>
</feature>
<dbReference type="Gene3D" id="1.20.1250.20">
    <property type="entry name" value="MFS general substrate transporter like domains"/>
    <property type="match status" value="1"/>
</dbReference>
<feature type="transmembrane region" description="Helical" evidence="2">
    <location>
        <begin position="321"/>
        <end position="345"/>
    </location>
</feature>
<dbReference type="SUPFAM" id="SSF103473">
    <property type="entry name" value="MFS general substrate transporter"/>
    <property type="match status" value="1"/>
</dbReference>
<evidence type="ECO:0000256" key="1">
    <source>
        <dbReference type="SAM" id="MobiDB-lite"/>
    </source>
</evidence>
<evidence type="ECO:0000313" key="3">
    <source>
        <dbReference type="Proteomes" id="UP000887574"/>
    </source>
</evidence>
<feature type="transmembrane region" description="Helical" evidence="2">
    <location>
        <begin position="381"/>
        <end position="403"/>
    </location>
</feature>
<feature type="transmembrane region" description="Helical" evidence="2">
    <location>
        <begin position="585"/>
        <end position="608"/>
    </location>
</feature>
<dbReference type="Pfam" id="PF07690">
    <property type="entry name" value="MFS_1"/>
    <property type="match status" value="1"/>
</dbReference>
<feature type="compositionally biased region" description="Basic and acidic residues" evidence="1">
    <location>
        <begin position="135"/>
        <end position="160"/>
    </location>
</feature>
<dbReference type="GO" id="GO:0016020">
    <property type="term" value="C:membrane"/>
    <property type="evidence" value="ECO:0007669"/>
    <property type="project" value="TreeGrafter"/>
</dbReference>
<dbReference type="InterPro" id="IPR036259">
    <property type="entry name" value="MFS_trans_sf"/>
</dbReference>
<dbReference type="PANTHER" id="PTHR45757:SF7">
    <property type="entry name" value="MFS DOMAIN-CONTAINING PROTEIN"/>
    <property type="match status" value="1"/>
</dbReference>
<feature type="transmembrane region" description="Helical" evidence="2">
    <location>
        <begin position="646"/>
        <end position="669"/>
    </location>
</feature>
<feature type="transmembrane region" description="Helical" evidence="2">
    <location>
        <begin position="357"/>
        <end position="375"/>
    </location>
</feature>
<feature type="region of interest" description="Disordered" evidence="1">
    <location>
        <begin position="206"/>
        <end position="280"/>
    </location>
</feature>
<sequence>MSQAPYKAVAYYYSNPATIKNNYEHRNNFVDNLVPLSCPPISISRLADGWSSILLPAYLFTTSRPTTHLVRLVWGSSKQPAPCKYPVLPENYLLINTATTQETTLAEQVEQFTRARRDANSTPSPKGNSSQSQEKNSESSQRKTKSEPGQSEKIRTKTVVKDLEDSAEKDLVLKGGHPIVLETTTTTLIPPRRTRPTLPVRILTKATPASPDNGFRPSLSPSTANSTGVAQFTTKNGTNEVTRKESISMPEDKDRVNFNVKQPNVLEKNEENDKELGLSDKKAKSRLETSLWEDFPPEQDVNFKSNSSSSIQQSSVPHADYLNILADCLVFAGPGLAVLLACYPTSLLLRRFGSRKVIAVALLVSGSLTASLPFLAAHGRWAIVALRFGVGLCFSPALTFIGVTAANWGSLKEQLWFVTMGMMALQMAPILSWLVSVYFGDLSRQGLLRVFGVHATLSAILLIVWLIFYRDTPQKHRAVNGLELNRIVTGKAQHNRLLEVNAFSLLLKSSSAWGAKPEIRFYNCHISGFDDDQPLCSLLVDQVFGASSTLKVRLFNTFGLLTAAVSFVLLAAIPPTHYFAARSVWLLWICLIPLGLTTAGFIESAVVCGRFYSQFIVANLQIAFGLAMFAAPVMVFVLINSINSPVYWRLVFLAVGAVLCLSAAVFAILGRGQPSGWARNSWADPTISHKMQGNIDPISRYDDCGLIEMKTLEEFTQHQNHPSTALLGSHR</sequence>
<feature type="transmembrane region" description="Helical" evidence="2">
    <location>
        <begin position="620"/>
        <end position="640"/>
    </location>
</feature>
<dbReference type="WBParaSite" id="jg7304">
    <property type="protein sequence ID" value="jg7304"/>
    <property type="gene ID" value="jg7304"/>
</dbReference>
<feature type="compositionally biased region" description="Polar residues" evidence="1">
    <location>
        <begin position="219"/>
        <end position="240"/>
    </location>
</feature>
<dbReference type="Proteomes" id="UP000887574">
    <property type="component" value="Unplaced"/>
</dbReference>
<keyword evidence="2" id="KW-1133">Transmembrane helix</keyword>
<evidence type="ECO:0000256" key="2">
    <source>
        <dbReference type="SAM" id="Phobius"/>
    </source>
</evidence>
<accession>A0A915EJA3</accession>
<feature type="compositionally biased region" description="Basic and acidic residues" evidence="1">
    <location>
        <begin position="241"/>
        <end position="256"/>
    </location>
</feature>
<dbReference type="AlphaFoldDB" id="A0A915EJA3"/>
<keyword evidence="2" id="KW-0812">Transmembrane</keyword>
<organism evidence="3 4">
    <name type="scientific">Ditylenchus dipsaci</name>
    <dbReference type="NCBI Taxonomy" id="166011"/>
    <lineage>
        <taxon>Eukaryota</taxon>
        <taxon>Metazoa</taxon>
        <taxon>Ecdysozoa</taxon>
        <taxon>Nematoda</taxon>
        <taxon>Chromadorea</taxon>
        <taxon>Rhabditida</taxon>
        <taxon>Tylenchina</taxon>
        <taxon>Tylenchomorpha</taxon>
        <taxon>Sphaerularioidea</taxon>
        <taxon>Anguinidae</taxon>
        <taxon>Anguininae</taxon>
        <taxon>Ditylenchus</taxon>
    </lineage>
</organism>
<reference evidence="4" key="1">
    <citation type="submission" date="2022-11" db="UniProtKB">
        <authorList>
            <consortium name="WormBaseParasite"/>
        </authorList>
    </citation>
    <scope>IDENTIFICATION</scope>
</reference>
<evidence type="ECO:0000313" key="4">
    <source>
        <dbReference type="WBParaSite" id="jg7304"/>
    </source>
</evidence>
<name>A0A915EJA3_9BILA</name>
<feature type="transmembrane region" description="Helical" evidence="2">
    <location>
        <begin position="415"/>
        <end position="435"/>
    </location>
</feature>
<protein>
    <submittedName>
        <fullName evidence="4">Major facilitator superfamily (MFS) profile domain-containing protein</fullName>
    </submittedName>
</protein>
<keyword evidence="3" id="KW-1185">Reference proteome</keyword>
<dbReference type="PANTHER" id="PTHR45757">
    <property type="entry name" value="PROTEIN CBG23364-RELATED"/>
    <property type="match status" value="1"/>
</dbReference>